<evidence type="ECO:0000313" key="2">
    <source>
        <dbReference type="EMBL" id="QJW84602.1"/>
    </source>
</evidence>
<proteinExistence type="predicted"/>
<feature type="compositionally biased region" description="Low complexity" evidence="1">
    <location>
        <begin position="1"/>
        <end position="17"/>
    </location>
</feature>
<keyword evidence="3" id="KW-1185">Reference proteome</keyword>
<name>A0ABX6P4Y2_9BURK</name>
<protein>
    <submittedName>
        <fullName evidence="2">Uncharacterized protein</fullName>
    </submittedName>
</protein>
<evidence type="ECO:0000256" key="1">
    <source>
        <dbReference type="SAM" id="MobiDB-lite"/>
    </source>
</evidence>
<dbReference type="EMBL" id="CP053418">
    <property type="protein sequence ID" value="QJW84602.1"/>
    <property type="molecule type" value="Genomic_DNA"/>
</dbReference>
<reference evidence="2 3" key="1">
    <citation type="submission" date="2020-05" db="EMBL/GenBank/DDBJ databases">
        <title>Ramlibacter rhizophilus sp. nov., isolated from rhizosphere soil of national flower Mugunghwa from South Korea.</title>
        <authorList>
            <person name="Zheng-Fei Y."/>
            <person name="Huan T."/>
        </authorList>
    </citation>
    <scope>NUCLEOTIDE SEQUENCE [LARGE SCALE GENOMIC DNA]</scope>
    <source>
        <strain evidence="2 3">H242</strain>
    </source>
</reference>
<feature type="region of interest" description="Disordered" evidence="1">
    <location>
        <begin position="1"/>
        <end position="22"/>
    </location>
</feature>
<organism evidence="2 3">
    <name type="scientific">Ramlibacter terrae</name>
    <dbReference type="NCBI Taxonomy" id="2732511"/>
    <lineage>
        <taxon>Bacteria</taxon>
        <taxon>Pseudomonadati</taxon>
        <taxon>Pseudomonadota</taxon>
        <taxon>Betaproteobacteria</taxon>
        <taxon>Burkholderiales</taxon>
        <taxon>Comamonadaceae</taxon>
        <taxon>Ramlibacter</taxon>
    </lineage>
</organism>
<accession>A0ABX6P4Y2</accession>
<reference evidence="2 3" key="2">
    <citation type="submission" date="2020-05" db="EMBL/GenBank/DDBJ databases">
        <authorList>
            <person name="Khan S.A."/>
            <person name="Jeon C.O."/>
            <person name="Chun B.H."/>
        </authorList>
    </citation>
    <scope>NUCLEOTIDE SEQUENCE [LARGE SCALE GENOMIC DNA]</scope>
    <source>
        <strain evidence="2 3">H242</strain>
    </source>
</reference>
<evidence type="ECO:0000313" key="3">
    <source>
        <dbReference type="Proteomes" id="UP000500826"/>
    </source>
</evidence>
<dbReference type="Proteomes" id="UP000500826">
    <property type="component" value="Chromosome"/>
</dbReference>
<sequence>MRTVDASGASVAAGDATPDGFDGGAAAVVRTLDGTLTVASAVTATGNLLLQAAGAGADRCSMRTSPAPAATSRWRPTATSC</sequence>
<gene>
    <name evidence="2" type="ORF">HK414_15775</name>
</gene>